<evidence type="ECO:0000256" key="2">
    <source>
        <dbReference type="ARBA" id="ARBA00004401"/>
    </source>
</evidence>
<dbReference type="UniPathway" id="UPA00219"/>
<dbReference type="InterPro" id="IPR012338">
    <property type="entry name" value="Beta-lactam/transpept-like"/>
</dbReference>
<keyword evidence="15" id="KW-0735">Signal-anchor</keyword>
<evidence type="ECO:0000256" key="15">
    <source>
        <dbReference type="ARBA" id="ARBA00022968"/>
    </source>
</evidence>
<comment type="function">
    <text evidence="1">Cell wall formation. Synthesis of cross-linked peptidoglycan from the lipid intermediates. The enzyme has a penicillin-insensitive transglycosylase N-terminal domain (formation of linear glycan strands) and a penicillin-sensitive transpeptidase C-terminal domain (cross-linking of the peptide subunits).</text>
</comment>
<keyword evidence="16" id="KW-0573">Peptidoglycan synthesis</keyword>
<dbReference type="FunFam" id="1.10.3810.10:FF:000001">
    <property type="entry name" value="Penicillin-binding protein 1A"/>
    <property type="match status" value="1"/>
</dbReference>
<dbReference type="GO" id="GO:0008360">
    <property type="term" value="P:regulation of cell shape"/>
    <property type="evidence" value="ECO:0007669"/>
    <property type="project" value="UniProtKB-KW"/>
</dbReference>
<feature type="compositionally biased region" description="Acidic residues" evidence="26">
    <location>
        <begin position="700"/>
        <end position="709"/>
    </location>
</feature>
<dbReference type="RefSeq" id="WP_123607994.1">
    <property type="nucleotide sequence ID" value="NZ_RJVG01000001.1"/>
</dbReference>
<keyword evidence="18 27" id="KW-0472">Membrane</keyword>
<evidence type="ECO:0000256" key="26">
    <source>
        <dbReference type="SAM" id="MobiDB-lite"/>
    </source>
</evidence>
<evidence type="ECO:0000313" key="31">
    <source>
        <dbReference type="Proteomes" id="UP000273083"/>
    </source>
</evidence>
<feature type="transmembrane region" description="Helical" evidence="27">
    <location>
        <begin position="21"/>
        <end position="41"/>
    </location>
</feature>
<comment type="pathway">
    <text evidence="3">Cell wall biogenesis; peptidoglycan biosynthesis.</text>
</comment>
<dbReference type="GO" id="GO:0009002">
    <property type="term" value="F:serine-type D-Ala-D-Ala carboxypeptidase activity"/>
    <property type="evidence" value="ECO:0007669"/>
    <property type="project" value="UniProtKB-EC"/>
</dbReference>
<keyword evidence="20" id="KW-0511">Multifunctional enzyme</keyword>
<evidence type="ECO:0000256" key="11">
    <source>
        <dbReference type="ARBA" id="ARBA00022679"/>
    </source>
</evidence>
<dbReference type="GO" id="GO:0006508">
    <property type="term" value="P:proteolysis"/>
    <property type="evidence" value="ECO:0007669"/>
    <property type="project" value="UniProtKB-KW"/>
</dbReference>
<evidence type="ECO:0000256" key="27">
    <source>
        <dbReference type="SAM" id="Phobius"/>
    </source>
</evidence>
<dbReference type="EC" id="2.4.99.28" evidence="23"/>
<accession>A0A3N1Y069</accession>
<dbReference type="GO" id="GO:0005886">
    <property type="term" value="C:plasma membrane"/>
    <property type="evidence" value="ECO:0007669"/>
    <property type="project" value="UniProtKB-SubCell"/>
</dbReference>
<evidence type="ECO:0000256" key="4">
    <source>
        <dbReference type="ARBA" id="ARBA00007090"/>
    </source>
</evidence>
<evidence type="ECO:0000256" key="8">
    <source>
        <dbReference type="ARBA" id="ARBA00022645"/>
    </source>
</evidence>
<dbReference type="InterPro" id="IPR036950">
    <property type="entry name" value="PBP_transglycosylase"/>
</dbReference>
<evidence type="ECO:0000256" key="10">
    <source>
        <dbReference type="ARBA" id="ARBA00022676"/>
    </source>
</evidence>
<evidence type="ECO:0000313" key="30">
    <source>
        <dbReference type="EMBL" id="ROR31911.1"/>
    </source>
</evidence>
<dbReference type="EMBL" id="RJVG01000001">
    <property type="protein sequence ID" value="ROR31911.1"/>
    <property type="molecule type" value="Genomic_DNA"/>
</dbReference>
<name>A0A3N1Y069_9FIRM</name>
<gene>
    <name evidence="30" type="ORF">EDD66_101531</name>
</gene>
<feature type="compositionally biased region" description="Acidic residues" evidence="26">
    <location>
        <begin position="670"/>
        <end position="693"/>
    </location>
</feature>
<dbReference type="Proteomes" id="UP000273083">
    <property type="component" value="Unassembled WGS sequence"/>
</dbReference>
<dbReference type="Pfam" id="PF00905">
    <property type="entry name" value="Transpeptidase"/>
    <property type="match status" value="1"/>
</dbReference>
<dbReference type="InterPro" id="IPR001264">
    <property type="entry name" value="Glyco_trans_51"/>
</dbReference>
<evidence type="ECO:0000256" key="23">
    <source>
        <dbReference type="ARBA" id="ARBA00044770"/>
    </source>
</evidence>
<reference evidence="30 31" key="1">
    <citation type="submission" date="2018-11" db="EMBL/GenBank/DDBJ databases">
        <title>Genomic Encyclopedia of Type Strains, Phase IV (KMG-IV): sequencing the most valuable type-strain genomes for metagenomic binning, comparative biology and taxonomic classification.</title>
        <authorList>
            <person name="Goeker M."/>
        </authorList>
    </citation>
    <scope>NUCLEOTIDE SEQUENCE [LARGE SCALE GENOMIC DNA]</scope>
    <source>
        <strain evidence="30 31">DSM 26537</strain>
    </source>
</reference>
<organism evidence="30 31">
    <name type="scientific">Mobilisporobacter senegalensis</name>
    <dbReference type="NCBI Taxonomy" id="1329262"/>
    <lineage>
        <taxon>Bacteria</taxon>
        <taxon>Bacillati</taxon>
        <taxon>Bacillota</taxon>
        <taxon>Clostridia</taxon>
        <taxon>Lachnospirales</taxon>
        <taxon>Lachnospiraceae</taxon>
        <taxon>Mobilisporobacter</taxon>
    </lineage>
</organism>
<keyword evidence="9" id="KW-0645">Protease</keyword>
<feature type="compositionally biased region" description="Acidic residues" evidence="26">
    <location>
        <begin position="715"/>
        <end position="744"/>
    </location>
</feature>
<keyword evidence="19" id="KW-0046">Antibiotic resistance</keyword>
<keyword evidence="14" id="KW-0133">Cell shape</keyword>
<evidence type="ECO:0000256" key="17">
    <source>
        <dbReference type="ARBA" id="ARBA00022989"/>
    </source>
</evidence>
<evidence type="ECO:0000256" key="14">
    <source>
        <dbReference type="ARBA" id="ARBA00022960"/>
    </source>
</evidence>
<evidence type="ECO:0000256" key="24">
    <source>
        <dbReference type="ARBA" id="ARBA00049902"/>
    </source>
</evidence>
<evidence type="ECO:0000256" key="12">
    <source>
        <dbReference type="ARBA" id="ARBA00022692"/>
    </source>
</evidence>
<dbReference type="SUPFAM" id="SSF56601">
    <property type="entry name" value="beta-lactamase/transpeptidase-like"/>
    <property type="match status" value="1"/>
</dbReference>
<evidence type="ECO:0000256" key="3">
    <source>
        <dbReference type="ARBA" id="ARBA00004752"/>
    </source>
</evidence>
<comment type="caution">
    <text evidence="30">The sequence shown here is derived from an EMBL/GenBank/DDBJ whole genome shotgun (WGS) entry which is preliminary data.</text>
</comment>
<dbReference type="Gene3D" id="3.40.710.10">
    <property type="entry name" value="DD-peptidase/beta-lactamase superfamily"/>
    <property type="match status" value="1"/>
</dbReference>
<dbReference type="GO" id="GO:0008658">
    <property type="term" value="F:penicillin binding"/>
    <property type="evidence" value="ECO:0007669"/>
    <property type="project" value="InterPro"/>
</dbReference>
<evidence type="ECO:0000256" key="6">
    <source>
        <dbReference type="ARBA" id="ARBA00012448"/>
    </source>
</evidence>
<dbReference type="InterPro" id="IPR023346">
    <property type="entry name" value="Lysozyme-like_dom_sf"/>
</dbReference>
<evidence type="ECO:0000256" key="16">
    <source>
        <dbReference type="ARBA" id="ARBA00022984"/>
    </source>
</evidence>
<evidence type="ECO:0000259" key="28">
    <source>
        <dbReference type="Pfam" id="PF00905"/>
    </source>
</evidence>
<sequence>MATKKKQKKKNKVWHAIKTSLKVFTLIMLSAMLVLGILFYLRYGKDLINMQEEAKTYIAKSTEETFRQAETSFVYDINGKLLSTLKGTKDVHYIPYEDIPDSAVNAMISIEDKKFLSHKGVDLKAIIRAGVALVRNRGDIHQGASTITQQLSRNIFLTHEVSWERKIKEMFIALEMEKKYEKYQIMEFYLNNIYFSNGYYGIEAASKGYFNKNVKDLSLSQIVFLCAIPNNPTIYDPVDYIENTIKRRDRILGQMLEDGNITEQEHDKAVKEEIKLNIKTIKRNNYVETYVYHCAIKALMKRQGFVFQYEFNSDQEKEKYDALYNEYYKESQQSLYKDGYRIYTSIDPKLQKELQKAVDETLKDFKEKGDNGVYLLQGAATSIDNATGRVSAIVGGRSQNLDGYTLNRAYQSFRQPGSSIKPLIVYTPALQLGYTSEQIVEDKKFKGGPSNSDGRYSGKITLRKAVEQSKNVVAWKIFEDITPTVGLSFIKKMDFARIDKNDYYPAASLGGFTYGASTVEMASGYAAIQNDGIYREPTCIVNITDSKGLELVTDHINLVPVYEENAARTMTNILTGVLKYGTGRGLALTNMSCAGKTGTTNDKKDGWFVGYTPYYTTSVWVGYDTPKTLNNLYGSSYPGNIWKQYMNIIHEGLENKQFKGYVSNEKTEEATVEEVEVEEEIKEEETNTEEQEVIDTPPTDIDDGTEDIDNNIPDENIDDDGEEIDDGMGEEPIEEEPIGEEPDIVGESTDNIGDYYVGDYQQ</sequence>
<dbReference type="AlphaFoldDB" id="A0A3N1Y069"/>
<dbReference type="NCBIfam" id="TIGR02074">
    <property type="entry name" value="PBP_1a_fam"/>
    <property type="match status" value="1"/>
</dbReference>
<dbReference type="InterPro" id="IPR001460">
    <property type="entry name" value="PCN-bd_Tpept"/>
</dbReference>
<dbReference type="GO" id="GO:0008955">
    <property type="term" value="F:peptidoglycan glycosyltransferase activity"/>
    <property type="evidence" value="ECO:0007669"/>
    <property type="project" value="UniProtKB-EC"/>
</dbReference>
<evidence type="ECO:0000256" key="9">
    <source>
        <dbReference type="ARBA" id="ARBA00022670"/>
    </source>
</evidence>
<dbReference type="OrthoDB" id="9766909at2"/>
<evidence type="ECO:0000256" key="20">
    <source>
        <dbReference type="ARBA" id="ARBA00023268"/>
    </source>
</evidence>
<evidence type="ECO:0000256" key="5">
    <source>
        <dbReference type="ARBA" id="ARBA00007739"/>
    </source>
</evidence>
<keyword evidence="10" id="KW-0328">Glycosyltransferase</keyword>
<keyword evidence="13" id="KW-0378">Hydrolase</keyword>
<dbReference type="InterPro" id="IPR050396">
    <property type="entry name" value="Glycosyltr_51/Transpeptidase"/>
</dbReference>
<dbReference type="PANTHER" id="PTHR32282">
    <property type="entry name" value="BINDING PROTEIN TRANSPEPTIDASE, PUTATIVE-RELATED"/>
    <property type="match status" value="1"/>
</dbReference>
<keyword evidence="8" id="KW-0121">Carboxypeptidase</keyword>
<evidence type="ECO:0000256" key="22">
    <source>
        <dbReference type="ARBA" id="ARBA00034000"/>
    </source>
</evidence>
<dbReference type="Pfam" id="PF00912">
    <property type="entry name" value="Transgly"/>
    <property type="match status" value="1"/>
</dbReference>
<feature type="domain" description="Glycosyl transferase family 51" evidence="29">
    <location>
        <begin position="79"/>
        <end position="255"/>
    </location>
</feature>
<dbReference type="GO" id="GO:0009252">
    <property type="term" value="P:peptidoglycan biosynthetic process"/>
    <property type="evidence" value="ECO:0007669"/>
    <property type="project" value="UniProtKB-UniPathway"/>
</dbReference>
<dbReference type="GO" id="GO:0046677">
    <property type="term" value="P:response to antibiotic"/>
    <property type="evidence" value="ECO:0007669"/>
    <property type="project" value="UniProtKB-KW"/>
</dbReference>
<comment type="similarity">
    <text evidence="5">In the N-terminal section; belongs to the glycosyltransferase 51 family.</text>
</comment>
<feature type="region of interest" description="Disordered" evidence="26">
    <location>
        <begin position="667"/>
        <end position="762"/>
    </location>
</feature>
<keyword evidence="17 27" id="KW-1133">Transmembrane helix</keyword>
<protein>
    <recommendedName>
        <fullName evidence="7">Penicillin-binding protein 1A</fullName>
        <ecNumber evidence="23">2.4.99.28</ecNumber>
        <ecNumber evidence="6">3.4.16.4</ecNumber>
    </recommendedName>
</protein>
<keyword evidence="21" id="KW-0961">Cell wall biogenesis/degradation</keyword>
<dbReference type="GO" id="GO:0071555">
    <property type="term" value="P:cell wall organization"/>
    <property type="evidence" value="ECO:0007669"/>
    <property type="project" value="UniProtKB-KW"/>
</dbReference>
<dbReference type="EC" id="3.4.16.4" evidence="6"/>
<comment type="pathway">
    <text evidence="25">Glycan biosynthesis.</text>
</comment>
<keyword evidence="12 27" id="KW-0812">Transmembrane</keyword>
<comment type="subcellular location">
    <subcellularLocation>
        <location evidence="2">Cell membrane</location>
        <topology evidence="2">Single-pass type II membrane protein</topology>
    </subcellularLocation>
</comment>
<keyword evidence="31" id="KW-1185">Reference proteome</keyword>
<comment type="catalytic activity">
    <reaction evidence="22">
        <text>Preferential cleavage: (Ac)2-L-Lys-D-Ala-|-D-Ala. Also transpeptidation of peptidyl-alanyl moieties that are N-acyl substituents of D-alanine.</text>
        <dbReference type="EC" id="3.4.16.4"/>
    </reaction>
</comment>
<evidence type="ECO:0000256" key="21">
    <source>
        <dbReference type="ARBA" id="ARBA00023316"/>
    </source>
</evidence>
<dbReference type="SUPFAM" id="SSF53955">
    <property type="entry name" value="Lysozyme-like"/>
    <property type="match status" value="1"/>
</dbReference>
<proteinExistence type="inferred from homology"/>
<dbReference type="Gene3D" id="1.10.3810.10">
    <property type="entry name" value="Biosynthetic peptidoglycan transglycosylase-like"/>
    <property type="match status" value="1"/>
</dbReference>
<evidence type="ECO:0000256" key="13">
    <source>
        <dbReference type="ARBA" id="ARBA00022801"/>
    </source>
</evidence>
<evidence type="ECO:0000256" key="18">
    <source>
        <dbReference type="ARBA" id="ARBA00023136"/>
    </source>
</evidence>
<dbReference type="PANTHER" id="PTHR32282:SF33">
    <property type="entry name" value="PEPTIDOGLYCAN GLYCOSYLTRANSFERASE"/>
    <property type="match status" value="1"/>
</dbReference>
<evidence type="ECO:0000259" key="29">
    <source>
        <dbReference type="Pfam" id="PF00912"/>
    </source>
</evidence>
<evidence type="ECO:0000256" key="19">
    <source>
        <dbReference type="ARBA" id="ARBA00023251"/>
    </source>
</evidence>
<keyword evidence="11" id="KW-0808">Transferase</keyword>
<evidence type="ECO:0000256" key="25">
    <source>
        <dbReference type="ARBA" id="ARBA00060592"/>
    </source>
</evidence>
<feature type="domain" description="Penicillin-binding protein transpeptidase" evidence="28">
    <location>
        <begin position="378"/>
        <end position="646"/>
    </location>
</feature>
<evidence type="ECO:0000256" key="1">
    <source>
        <dbReference type="ARBA" id="ARBA00002624"/>
    </source>
</evidence>
<evidence type="ECO:0000256" key="7">
    <source>
        <dbReference type="ARBA" id="ARBA00018638"/>
    </source>
</evidence>
<comment type="similarity">
    <text evidence="4">In the C-terminal section; belongs to the transpeptidase family.</text>
</comment>
<comment type="catalytic activity">
    <reaction evidence="24">
        <text>[GlcNAc-(1-&gt;4)-Mur2Ac(oyl-L-Ala-gamma-D-Glu-L-Lys-D-Ala-D-Ala)](n)-di-trans,octa-cis-undecaprenyl diphosphate + beta-D-GlcNAc-(1-&gt;4)-Mur2Ac(oyl-L-Ala-gamma-D-Glu-L-Lys-D-Ala-D-Ala)-di-trans,octa-cis-undecaprenyl diphosphate = [GlcNAc-(1-&gt;4)-Mur2Ac(oyl-L-Ala-gamma-D-Glu-L-Lys-D-Ala-D-Ala)](n+1)-di-trans,octa-cis-undecaprenyl diphosphate + di-trans,octa-cis-undecaprenyl diphosphate + H(+)</text>
        <dbReference type="Rhea" id="RHEA:23708"/>
        <dbReference type="Rhea" id="RHEA-COMP:9602"/>
        <dbReference type="Rhea" id="RHEA-COMP:9603"/>
        <dbReference type="ChEBI" id="CHEBI:15378"/>
        <dbReference type="ChEBI" id="CHEBI:58405"/>
        <dbReference type="ChEBI" id="CHEBI:60033"/>
        <dbReference type="ChEBI" id="CHEBI:78435"/>
        <dbReference type="EC" id="2.4.99.28"/>
    </reaction>
</comment>